<dbReference type="OrthoDB" id="10265628at2759"/>
<gene>
    <name evidence="10" type="ORF">ADEAN_000689000</name>
</gene>
<evidence type="ECO:0000256" key="2">
    <source>
        <dbReference type="ARBA" id="ARBA00004777"/>
    </source>
</evidence>
<feature type="modified residue" description="N6-(pyridoxal phosphate)lysine" evidence="7">
    <location>
        <position position="271"/>
    </location>
</feature>
<dbReference type="GO" id="GO:0019264">
    <property type="term" value="P:glycine biosynthetic process from serine"/>
    <property type="evidence" value="ECO:0007669"/>
    <property type="project" value="InterPro"/>
</dbReference>
<dbReference type="InterPro" id="IPR001085">
    <property type="entry name" value="Ser_HO-MeTrfase"/>
</dbReference>
<evidence type="ECO:0000313" key="11">
    <source>
        <dbReference type="Proteomes" id="UP000515908"/>
    </source>
</evidence>
<dbReference type="InterPro" id="IPR019798">
    <property type="entry name" value="Ser_HO-MeTrfase_PLP_BS"/>
</dbReference>
<keyword evidence="11" id="KW-1185">Reference proteome</keyword>
<dbReference type="PANTHER" id="PTHR11680">
    <property type="entry name" value="SERINE HYDROXYMETHYLTRANSFERASE"/>
    <property type="match status" value="1"/>
</dbReference>
<dbReference type="GO" id="GO:0030170">
    <property type="term" value="F:pyridoxal phosphate binding"/>
    <property type="evidence" value="ECO:0007669"/>
    <property type="project" value="InterPro"/>
</dbReference>
<dbReference type="EMBL" id="LR877157">
    <property type="protein sequence ID" value="CAD2219385.1"/>
    <property type="molecule type" value="Genomic_DNA"/>
</dbReference>
<dbReference type="Gene3D" id="3.40.640.10">
    <property type="entry name" value="Type I PLP-dependent aspartate aminotransferase-like (Major domain)"/>
    <property type="match status" value="1"/>
</dbReference>
<comment type="catalytic activity">
    <reaction evidence="8">
        <text>(6R)-5,10-methylene-5,6,7,8-tetrahydrofolate + glycine + H2O = (6S)-5,6,7,8-tetrahydrofolate + L-serine</text>
        <dbReference type="Rhea" id="RHEA:15481"/>
        <dbReference type="ChEBI" id="CHEBI:15377"/>
        <dbReference type="ChEBI" id="CHEBI:15636"/>
        <dbReference type="ChEBI" id="CHEBI:33384"/>
        <dbReference type="ChEBI" id="CHEBI:57305"/>
        <dbReference type="ChEBI" id="CHEBI:57453"/>
        <dbReference type="EC" id="2.1.2.1"/>
    </reaction>
</comment>
<dbReference type="GO" id="GO:0005739">
    <property type="term" value="C:mitochondrion"/>
    <property type="evidence" value="ECO:0007669"/>
    <property type="project" value="TreeGrafter"/>
</dbReference>
<organism evidence="10 11">
    <name type="scientific">Angomonas deanei</name>
    <dbReference type="NCBI Taxonomy" id="59799"/>
    <lineage>
        <taxon>Eukaryota</taxon>
        <taxon>Discoba</taxon>
        <taxon>Euglenozoa</taxon>
        <taxon>Kinetoplastea</taxon>
        <taxon>Metakinetoplastina</taxon>
        <taxon>Trypanosomatida</taxon>
        <taxon>Trypanosomatidae</taxon>
        <taxon>Strigomonadinae</taxon>
        <taxon>Angomonas</taxon>
    </lineage>
</organism>
<comment type="pathway">
    <text evidence="2 8">One-carbon metabolism; tetrahydrofolate interconversion.</text>
</comment>
<evidence type="ECO:0000256" key="6">
    <source>
        <dbReference type="ARBA" id="ARBA00022898"/>
    </source>
</evidence>
<evidence type="ECO:0000256" key="5">
    <source>
        <dbReference type="ARBA" id="ARBA00022679"/>
    </source>
</evidence>
<dbReference type="AlphaFoldDB" id="S9W4R7"/>
<dbReference type="Proteomes" id="UP000515908">
    <property type="component" value="Chromosome 13"/>
</dbReference>
<dbReference type="Pfam" id="PF00464">
    <property type="entry name" value="SHMT"/>
    <property type="match status" value="1"/>
</dbReference>
<evidence type="ECO:0000256" key="3">
    <source>
        <dbReference type="ARBA" id="ARBA00006376"/>
    </source>
</evidence>
<protein>
    <recommendedName>
        <fullName evidence="8">Serine hydroxymethyltransferase</fullName>
        <ecNumber evidence="8">2.1.2.1</ecNumber>
    </recommendedName>
</protein>
<evidence type="ECO:0000313" key="10">
    <source>
        <dbReference type="EMBL" id="CAD2219385.1"/>
    </source>
</evidence>
<keyword evidence="5 8" id="KW-0808">Transferase</keyword>
<sequence>MKCFGKPLNILSFFFSPIFLFPSRIVFRYTSLHSMPYLTEVEKVDPELAEIIHREMAREYRGLELIASENFTSKAVLECLGSALTNKYAEGEVGSRYYGGTEFVDGVEKLAKSRALEAFKLNPSEWGVNVQPYSGSPANLAVYVGLLQPHDRIMGLDLPSGGHLTHGFYTPKKRISASSLFYESLPYHVNEDGVIDYDELERNATIYRPKMIILGASAYTRDYDYERVRALCDKLECLLFMDMAHTAGLIAGEVLKSPFQYADVVSTTTHKSLRGPRAGMIYFRKTDRNGNATDFEGRINQAVFPGLQGGPHMNNIAAIATQMKDVCSPAWKEYAKQVQVNAQALGKIMISKGHTLISGGTDNHILLWNTRVLNLTGSKVEKILDAVNISTNKNTIPGDKSAITPGGIRLGLCALTSRGFVEKDMEAVATFLERAIQIALEIQGETASMKLAEFIATFPSNDKLAALRKEVEEFSAKFDMPSFNGSDIKYKNGIPH</sequence>
<dbReference type="EC" id="2.1.2.1" evidence="8"/>
<comment type="similarity">
    <text evidence="3 8">Belongs to the SHMT family.</text>
</comment>
<evidence type="ECO:0000259" key="9">
    <source>
        <dbReference type="Pfam" id="PF00464"/>
    </source>
</evidence>
<dbReference type="NCBIfam" id="NF000586">
    <property type="entry name" value="PRK00011.1"/>
    <property type="match status" value="1"/>
</dbReference>
<feature type="domain" description="Serine hydroxymethyltransferase-like" evidence="9">
    <location>
        <begin position="42"/>
        <end position="431"/>
    </location>
</feature>
<dbReference type="PIRSF" id="PIRSF000412">
    <property type="entry name" value="SHMT"/>
    <property type="match status" value="1"/>
</dbReference>
<keyword evidence="6 7" id="KW-0663">Pyridoxal phosphate</keyword>
<dbReference type="InterPro" id="IPR049943">
    <property type="entry name" value="Ser_HO-MeTrfase-like"/>
</dbReference>
<keyword evidence="10" id="KW-0489">Methyltransferase</keyword>
<dbReference type="UniPathway" id="UPA00193"/>
<comment type="function">
    <text evidence="8">Interconversion of serine and glycine.</text>
</comment>
<evidence type="ECO:0000256" key="8">
    <source>
        <dbReference type="RuleBase" id="RU000585"/>
    </source>
</evidence>
<dbReference type="SUPFAM" id="SSF53383">
    <property type="entry name" value="PLP-dependent transferases"/>
    <property type="match status" value="1"/>
</dbReference>
<dbReference type="PANTHER" id="PTHR11680:SF35">
    <property type="entry name" value="SERINE HYDROXYMETHYLTRANSFERASE 1"/>
    <property type="match status" value="1"/>
</dbReference>
<dbReference type="HAMAP" id="MF_00051">
    <property type="entry name" value="SHMT"/>
    <property type="match status" value="1"/>
</dbReference>
<dbReference type="InterPro" id="IPR015422">
    <property type="entry name" value="PyrdxlP-dep_Trfase_small"/>
</dbReference>
<dbReference type="InterPro" id="IPR015424">
    <property type="entry name" value="PyrdxlP-dep_Trfase"/>
</dbReference>
<dbReference type="FunFam" id="3.40.640.10:FF:000097">
    <property type="entry name" value="Serine hydroxymethyltransferase"/>
    <property type="match status" value="1"/>
</dbReference>
<dbReference type="VEuPathDB" id="TriTrypDB:ADEAN_000689000"/>
<dbReference type="GO" id="GO:0035999">
    <property type="term" value="P:tetrahydrofolate interconversion"/>
    <property type="evidence" value="ECO:0007669"/>
    <property type="project" value="UniProtKB-UniPathway"/>
</dbReference>
<dbReference type="Gene3D" id="3.90.1150.10">
    <property type="entry name" value="Aspartate Aminotransferase, domain 1"/>
    <property type="match status" value="1"/>
</dbReference>
<dbReference type="CDD" id="cd00378">
    <property type="entry name" value="SHMT"/>
    <property type="match status" value="1"/>
</dbReference>
<comment type="cofactor">
    <cofactor evidence="1 7 8">
        <name>pyridoxal 5'-phosphate</name>
        <dbReference type="ChEBI" id="CHEBI:597326"/>
    </cofactor>
</comment>
<dbReference type="InterPro" id="IPR015421">
    <property type="entry name" value="PyrdxlP-dep_Trfase_major"/>
</dbReference>
<evidence type="ECO:0000256" key="7">
    <source>
        <dbReference type="PIRSR" id="PIRSR000412-50"/>
    </source>
</evidence>
<name>S9W4R7_9TRYP</name>
<dbReference type="GO" id="GO:0004372">
    <property type="term" value="F:glycine hydroxymethyltransferase activity"/>
    <property type="evidence" value="ECO:0007669"/>
    <property type="project" value="UniProtKB-EC"/>
</dbReference>
<dbReference type="PROSITE" id="PS00096">
    <property type="entry name" value="SHMT"/>
    <property type="match status" value="1"/>
</dbReference>
<reference evidence="10 11" key="1">
    <citation type="submission" date="2020-08" db="EMBL/GenBank/DDBJ databases">
        <authorList>
            <person name="Newling K."/>
            <person name="Davey J."/>
            <person name="Forrester S."/>
        </authorList>
    </citation>
    <scope>NUCLEOTIDE SEQUENCE [LARGE SCALE GENOMIC DNA]</scope>
    <source>
        <strain evidence="11">Crithidia deanei Carvalho (ATCC PRA-265)</strain>
    </source>
</reference>
<accession>S9W4R7</accession>
<evidence type="ECO:0000256" key="4">
    <source>
        <dbReference type="ARBA" id="ARBA00022563"/>
    </source>
</evidence>
<proteinExistence type="inferred from homology"/>
<keyword evidence="4 8" id="KW-0554">One-carbon metabolism</keyword>
<dbReference type="GO" id="GO:0008168">
    <property type="term" value="F:methyltransferase activity"/>
    <property type="evidence" value="ECO:0007669"/>
    <property type="project" value="UniProtKB-KW"/>
</dbReference>
<evidence type="ECO:0000256" key="1">
    <source>
        <dbReference type="ARBA" id="ARBA00001933"/>
    </source>
</evidence>
<dbReference type="InterPro" id="IPR039429">
    <property type="entry name" value="SHMT-like_dom"/>
</dbReference>
<dbReference type="GO" id="GO:0032259">
    <property type="term" value="P:methylation"/>
    <property type="evidence" value="ECO:0007669"/>
    <property type="project" value="UniProtKB-KW"/>
</dbReference>